<dbReference type="GO" id="GO:0031177">
    <property type="term" value="F:phosphopantetheine binding"/>
    <property type="evidence" value="ECO:0007669"/>
    <property type="project" value="TreeGrafter"/>
</dbReference>
<dbReference type="InterPro" id="IPR020845">
    <property type="entry name" value="AMP-binding_CS"/>
</dbReference>
<name>A0A1C3NR51_9XANT</name>
<dbReference type="GO" id="GO:0005737">
    <property type="term" value="C:cytoplasm"/>
    <property type="evidence" value="ECO:0007669"/>
    <property type="project" value="TreeGrafter"/>
</dbReference>
<evidence type="ECO:0000313" key="2">
    <source>
        <dbReference type="EMBL" id="PPV05202.1"/>
    </source>
</evidence>
<dbReference type="Gene3D" id="3.30.300.30">
    <property type="match status" value="1"/>
</dbReference>
<sequence length="546" mass="59012">MDSVEHYGATASRTDTVKLHEIDEGQEAHAGAGLLEGFLRSVARAPERDALVVGARTWSYAALAYEASSWAAALHRKIGSQVQRVGVLSGRDEIGFIGTLAALWAGGAFVPLNRRFPARRTAKMVELAELDVLVYEDSDAALVAEICLLMNGQPRLVPRTQLDAANRGAPDRGAVPAQVESGEALAYLLFTSGSTGEPKGVPISHRNVCSFMQTSQAIYAIGPNDRLSQTFELTFDLSVFDMFMAWSHGAALCVLRPLELLAPAEAIERNGITVWFSVPSLAIGLMRRNKLREGQMPSLRLSLFCGEALTYGVARAWQRAAPCSRLENLYGPTELTIACARYPWADIGGVGDGEIVPLGTLYPGMEQVVVDAQGQLVARDKPGELCVRGPQMFSGYWRAPELDTARFVAVPPAQDAGGRFYRTGDIVSCAATGLLQYRGRADQQVKINGYRVELGDVESALRNAGCVEAVVYHEITEGGDQLLAVVTMAEGREVAEVLLDLRRRVPGYMVPSRVVHIATMPLNSNGKIDRKALRADVTQEAAGTPE</sequence>
<organism evidence="3 4">
    <name type="scientific">Xanthomonas bromi</name>
    <dbReference type="NCBI Taxonomy" id="56449"/>
    <lineage>
        <taxon>Bacteria</taxon>
        <taxon>Pseudomonadati</taxon>
        <taxon>Pseudomonadota</taxon>
        <taxon>Gammaproteobacteria</taxon>
        <taxon>Lysobacterales</taxon>
        <taxon>Lysobacteraceae</taxon>
        <taxon>Xanthomonas</taxon>
    </lineage>
</organism>
<dbReference type="PANTHER" id="PTHR45527:SF1">
    <property type="entry name" value="FATTY ACID SYNTHASE"/>
    <property type="match status" value="1"/>
</dbReference>
<dbReference type="GO" id="GO:0044550">
    <property type="term" value="P:secondary metabolite biosynthetic process"/>
    <property type="evidence" value="ECO:0007669"/>
    <property type="project" value="TreeGrafter"/>
</dbReference>
<dbReference type="InterPro" id="IPR010071">
    <property type="entry name" value="AA_adenyl_dom"/>
</dbReference>
<dbReference type="PANTHER" id="PTHR45527">
    <property type="entry name" value="NONRIBOSOMAL PEPTIDE SYNTHETASE"/>
    <property type="match status" value="1"/>
</dbReference>
<dbReference type="OrthoDB" id="6009233at2"/>
<dbReference type="GO" id="GO:0043041">
    <property type="term" value="P:amino acid activation for nonribosomal peptide biosynthetic process"/>
    <property type="evidence" value="ECO:0007669"/>
    <property type="project" value="TreeGrafter"/>
</dbReference>
<dbReference type="InterPro" id="IPR045851">
    <property type="entry name" value="AMP-bd_C_sf"/>
</dbReference>
<dbReference type="AlphaFoldDB" id="A0A1C3NR51"/>
<keyword evidence="5" id="KW-1185">Reference proteome</keyword>
<dbReference type="EMBL" id="MDCE01000035">
    <property type="protein sequence ID" value="PPV05202.1"/>
    <property type="molecule type" value="Genomic_DNA"/>
</dbReference>
<proteinExistence type="predicted"/>
<feature type="domain" description="AMP-dependent synthetase/ligase" evidence="1">
    <location>
        <begin position="40"/>
        <end position="397"/>
    </location>
</feature>
<evidence type="ECO:0000313" key="4">
    <source>
        <dbReference type="Proteomes" id="UP000092503"/>
    </source>
</evidence>
<dbReference type="EMBL" id="FLTX01000067">
    <property type="protein sequence ID" value="SBV52872.1"/>
    <property type="molecule type" value="Genomic_DNA"/>
</dbReference>
<dbReference type="SUPFAM" id="SSF56801">
    <property type="entry name" value="Acetyl-CoA synthetase-like"/>
    <property type="match status" value="1"/>
</dbReference>
<dbReference type="RefSeq" id="WP_083993245.1">
    <property type="nucleotide sequence ID" value="NZ_FLTX01000067.1"/>
</dbReference>
<evidence type="ECO:0000259" key="1">
    <source>
        <dbReference type="Pfam" id="PF00501"/>
    </source>
</evidence>
<dbReference type="Gene3D" id="3.40.50.12780">
    <property type="entry name" value="N-terminal domain of ligase-like"/>
    <property type="match status" value="1"/>
</dbReference>
<protein>
    <submittedName>
        <fullName evidence="2">D-alanine--poly(Phosphoribitol) ligase</fullName>
    </submittedName>
    <submittedName>
        <fullName evidence="3">Non-ribosomal peptide synthetase</fullName>
    </submittedName>
</protein>
<dbReference type="NCBIfam" id="TIGR01733">
    <property type="entry name" value="AA-adenyl-dom"/>
    <property type="match status" value="1"/>
</dbReference>
<accession>A0A1C3NR51</accession>
<dbReference type="STRING" id="56449.XBLMG947_3673"/>
<reference evidence="2 5" key="2">
    <citation type="submission" date="2016-08" db="EMBL/GenBank/DDBJ databases">
        <title>Evolution of the type three secretion system and type three effector repertoires in Xanthomonas.</title>
        <authorList>
            <person name="Merda D."/>
            <person name="Briand M."/>
            <person name="Bosis E."/>
            <person name="Rousseau C."/>
            <person name="Portier P."/>
            <person name="Jacques M.-A."/>
            <person name="Fischer-Le Saux M."/>
        </authorList>
    </citation>
    <scope>NUCLEOTIDE SEQUENCE [LARGE SCALE GENOMIC DNA]</scope>
    <source>
        <strain evidence="2 5">CFBP1976</strain>
    </source>
</reference>
<evidence type="ECO:0000313" key="5">
    <source>
        <dbReference type="Proteomes" id="UP000239710"/>
    </source>
</evidence>
<dbReference type="Proteomes" id="UP000239710">
    <property type="component" value="Unassembled WGS sequence"/>
</dbReference>
<gene>
    <name evidence="3" type="ORF">XBLMG947_3673</name>
    <name evidence="2" type="ORF">XbrCFBP1976_18420</name>
</gene>
<keyword evidence="2" id="KW-0436">Ligase</keyword>
<dbReference type="InterPro" id="IPR042099">
    <property type="entry name" value="ANL_N_sf"/>
</dbReference>
<reference evidence="3 4" key="1">
    <citation type="submission" date="2016-06" db="EMBL/GenBank/DDBJ databases">
        <authorList>
            <person name="Kjaerup R.B."/>
            <person name="Dalgaard T.S."/>
            <person name="Juul-Madsen H.R."/>
        </authorList>
    </citation>
    <scope>NUCLEOTIDE SEQUENCE [LARGE SCALE GENOMIC DNA]</scope>
    <source>
        <strain evidence="3">LMG947</strain>
    </source>
</reference>
<dbReference type="Proteomes" id="UP000092503">
    <property type="component" value="Unassembled WGS sequence"/>
</dbReference>
<dbReference type="Pfam" id="PF00501">
    <property type="entry name" value="AMP-binding"/>
    <property type="match status" value="1"/>
</dbReference>
<evidence type="ECO:0000313" key="3">
    <source>
        <dbReference type="EMBL" id="SBV52872.1"/>
    </source>
</evidence>
<dbReference type="GO" id="GO:0016874">
    <property type="term" value="F:ligase activity"/>
    <property type="evidence" value="ECO:0007669"/>
    <property type="project" value="UniProtKB-KW"/>
</dbReference>
<dbReference type="InterPro" id="IPR000873">
    <property type="entry name" value="AMP-dep_synth/lig_dom"/>
</dbReference>
<dbReference type="PROSITE" id="PS00455">
    <property type="entry name" value="AMP_BINDING"/>
    <property type="match status" value="1"/>
</dbReference>